<proteinExistence type="predicted"/>
<evidence type="ECO:0000259" key="4">
    <source>
        <dbReference type="Pfam" id="PF25971"/>
    </source>
</evidence>
<dbReference type="Gene3D" id="2.40.420.20">
    <property type="match status" value="1"/>
</dbReference>
<dbReference type="InterPro" id="IPR011053">
    <property type="entry name" value="Single_hybrid_motif"/>
</dbReference>
<dbReference type="InterPro" id="IPR058647">
    <property type="entry name" value="BSH_CzcB-like"/>
</dbReference>
<feature type="domain" description="CzcB-like C-terminal circularly permuted SH3-like" evidence="6">
    <location>
        <begin position="349"/>
        <end position="408"/>
    </location>
</feature>
<name>A0A7W9CI46_9CAUL</name>
<comment type="caution">
    <text evidence="7">The sequence shown here is derived from an EMBL/GenBank/DDBJ whole genome shotgun (WGS) entry which is preliminary data.</text>
</comment>
<dbReference type="PANTHER" id="PTHR30097:SF4">
    <property type="entry name" value="SLR6042 PROTEIN"/>
    <property type="match status" value="1"/>
</dbReference>
<dbReference type="GO" id="GO:0015679">
    <property type="term" value="P:plasma membrane copper ion transport"/>
    <property type="evidence" value="ECO:0007669"/>
    <property type="project" value="TreeGrafter"/>
</dbReference>
<dbReference type="Pfam" id="PF25971">
    <property type="entry name" value="CzcB_N"/>
    <property type="match status" value="1"/>
</dbReference>
<evidence type="ECO:0000313" key="8">
    <source>
        <dbReference type="Proteomes" id="UP000545037"/>
    </source>
</evidence>
<organism evidence="7 8">
    <name type="scientific">Brevundimonas variabilis</name>
    <dbReference type="NCBI Taxonomy" id="74312"/>
    <lineage>
        <taxon>Bacteria</taxon>
        <taxon>Pseudomonadati</taxon>
        <taxon>Pseudomonadota</taxon>
        <taxon>Alphaproteobacteria</taxon>
        <taxon>Caulobacterales</taxon>
        <taxon>Caulobacteraceae</taxon>
        <taxon>Brevundimonas</taxon>
    </lineage>
</organism>
<dbReference type="Gene3D" id="2.40.50.100">
    <property type="match status" value="1"/>
</dbReference>
<reference evidence="7 8" key="1">
    <citation type="submission" date="2020-08" db="EMBL/GenBank/DDBJ databases">
        <title>Genomic Encyclopedia of Type Strains, Phase IV (KMG-IV): sequencing the most valuable type-strain genomes for metagenomic binning, comparative biology and taxonomic classification.</title>
        <authorList>
            <person name="Goeker M."/>
        </authorList>
    </citation>
    <scope>NUCLEOTIDE SEQUENCE [LARGE SCALE GENOMIC DNA]</scope>
    <source>
        <strain evidence="7 8">DSM 4737</strain>
    </source>
</reference>
<dbReference type="Pfam" id="PF25954">
    <property type="entry name" value="Beta-barrel_RND_2"/>
    <property type="match status" value="1"/>
</dbReference>
<feature type="domain" description="CzcB-like barrel-sandwich hybrid" evidence="5">
    <location>
        <begin position="194"/>
        <end position="262"/>
    </location>
</feature>
<dbReference type="GO" id="GO:0060003">
    <property type="term" value="P:copper ion export"/>
    <property type="evidence" value="ECO:0007669"/>
    <property type="project" value="TreeGrafter"/>
</dbReference>
<evidence type="ECO:0000256" key="2">
    <source>
        <dbReference type="SAM" id="SignalP"/>
    </source>
</evidence>
<protein>
    <submittedName>
        <fullName evidence="7">Cobalt-zinc-cadmium efflux system membrane fusion protein</fullName>
    </submittedName>
</protein>
<sequence>MNGFTVSRRLVAVSLSTLALAVAGCGEGGSAEKQTPEAAAAAAADYERGPHNGRMLRDGDFALEVTIFEEGPEPLYRLYPYLSDKPVDPRQVQASIALTRLGPSVDRFTFTAAEDYLTSPTVVAEPHSFDVAVAATHAGKRSSWTYPSYEGRTIITPAAAQAGGVTTQRAGGAVLGESLPLSGRVEITPEGQSEVHARYPGRIMSMNAELGQRVSRGQVLARVESSESLQTYSVTAPISGVIMEKNANPGAITGNGEPMLVIGDPTRLHAEYFLYPRDAERVRTGQRVEVTSLAGDHRFNGVIEAILPGADPTSQTLIAHVDLDYMGGVWRPGLGVKGMVQVGQGEVPLAVQTKAIMPFRDFQVVYAKVGNTYEVRMLDLGRRTDEWTEVLGGLEPGTEYVVDGAFLIRADIDKSGASHDH</sequence>
<dbReference type="GO" id="GO:0046914">
    <property type="term" value="F:transition metal ion binding"/>
    <property type="evidence" value="ECO:0007669"/>
    <property type="project" value="TreeGrafter"/>
</dbReference>
<evidence type="ECO:0000259" key="3">
    <source>
        <dbReference type="Pfam" id="PF25954"/>
    </source>
</evidence>
<keyword evidence="2" id="KW-0732">Signal</keyword>
<dbReference type="EMBL" id="JACHOR010000002">
    <property type="protein sequence ID" value="MBB5745652.1"/>
    <property type="molecule type" value="Genomic_DNA"/>
</dbReference>
<dbReference type="InterPro" id="IPR058792">
    <property type="entry name" value="Beta-barrel_RND_2"/>
</dbReference>
<keyword evidence="1" id="KW-0813">Transport</keyword>
<dbReference type="RefSeq" id="WP_183212623.1">
    <property type="nucleotide sequence ID" value="NZ_JACHOR010000002.1"/>
</dbReference>
<evidence type="ECO:0000259" key="6">
    <source>
        <dbReference type="Pfam" id="PF25975"/>
    </source>
</evidence>
<gene>
    <name evidence="7" type="ORF">GGR13_001236</name>
</gene>
<dbReference type="SUPFAM" id="SSF51230">
    <property type="entry name" value="Single hybrid motif"/>
    <property type="match status" value="1"/>
</dbReference>
<feature type="signal peptide" evidence="2">
    <location>
        <begin position="1"/>
        <end position="21"/>
    </location>
</feature>
<feature type="chain" id="PRO_5030837472" evidence="2">
    <location>
        <begin position="22"/>
        <end position="421"/>
    </location>
</feature>
<dbReference type="Pfam" id="PF25975">
    <property type="entry name" value="CzcB_C"/>
    <property type="match status" value="1"/>
</dbReference>
<dbReference type="GO" id="GO:0030288">
    <property type="term" value="C:outer membrane-bounded periplasmic space"/>
    <property type="evidence" value="ECO:0007669"/>
    <property type="project" value="TreeGrafter"/>
</dbReference>
<dbReference type="AlphaFoldDB" id="A0A7W9CI46"/>
<dbReference type="Pfam" id="PF25973">
    <property type="entry name" value="BSH_CzcB"/>
    <property type="match status" value="1"/>
</dbReference>
<evidence type="ECO:0000259" key="5">
    <source>
        <dbReference type="Pfam" id="PF25973"/>
    </source>
</evidence>
<dbReference type="InterPro" id="IPR051909">
    <property type="entry name" value="MFP_Cation_Efflux"/>
</dbReference>
<evidence type="ECO:0000313" key="7">
    <source>
        <dbReference type="EMBL" id="MBB5745652.1"/>
    </source>
</evidence>
<dbReference type="InterPro" id="IPR058646">
    <property type="entry name" value="CzcB_N"/>
</dbReference>
<keyword evidence="8" id="KW-1185">Reference proteome</keyword>
<accession>A0A7W9CI46</accession>
<evidence type="ECO:0000256" key="1">
    <source>
        <dbReference type="ARBA" id="ARBA00022448"/>
    </source>
</evidence>
<dbReference type="PANTHER" id="PTHR30097">
    <property type="entry name" value="CATION EFFLUX SYSTEM PROTEIN CUSB"/>
    <property type="match status" value="1"/>
</dbReference>
<feature type="domain" description="CzcB N-terminal" evidence="4">
    <location>
        <begin position="53"/>
        <end position="144"/>
    </location>
</feature>
<feature type="domain" description="CusB-like beta-barrel" evidence="3">
    <location>
        <begin position="277"/>
        <end position="337"/>
    </location>
</feature>
<dbReference type="InterPro" id="IPR058649">
    <property type="entry name" value="CzcB_C"/>
</dbReference>
<dbReference type="Proteomes" id="UP000545037">
    <property type="component" value="Unassembled WGS sequence"/>
</dbReference>